<organism evidence="1 2">
    <name type="scientific">Aspergillus pseudonomiae</name>
    <dbReference type="NCBI Taxonomy" id="1506151"/>
    <lineage>
        <taxon>Eukaryota</taxon>
        <taxon>Fungi</taxon>
        <taxon>Dikarya</taxon>
        <taxon>Ascomycota</taxon>
        <taxon>Pezizomycotina</taxon>
        <taxon>Eurotiomycetes</taxon>
        <taxon>Eurotiomycetidae</taxon>
        <taxon>Eurotiales</taxon>
        <taxon>Aspergillaceae</taxon>
        <taxon>Aspergillus</taxon>
        <taxon>Aspergillus subgen. Circumdati</taxon>
    </lineage>
</organism>
<evidence type="ECO:0000313" key="1">
    <source>
        <dbReference type="EMBL" id="KAE8401055.1"/>
    </source>
</evidence>
<dbReference type="GeneID" id="43664310"/>
<accession>A0A5N7D3S6</accession>
<evidence type="ECO:0000313" key="2">
    <source>
        <dbReference type="Proteomes" id="UP000325579"/>
    </source>
</evidence>
<sequence length="113" mass="13239">MATSHFEALVVIWDFFFSHTRIFWQRCFASINRMAQVIRHSCNHFPFFLFSSLYFSFILHSVSLFDLIFVLTLTRVAPSPHHSCAGHMYTSTFPQSLPHTPVRIILFSFCLHP</sequence>
<accession>A0A5N6IIX4</accession>
<name>A0A5N7D3S6_9EURO</name>
<dbReference type="AlphaFoldDB" id="A0A5N7D3S6"/>
<reference evidence="1 2" key="1">
    <citation type="submission" date="2019-04" db="EMBL/GenBank/DDBJ databases">
        <authorList>
            <consortium name="DOE Joint Genome Institute"/>
            <person name="Mondo S."/>
            <person name="Kjaerbolling I."/>
            <person name="Vesth T."/>
            <person name="Frisvad J.C."/>
            <person name="Nybo J.L."/>
            <person name="Theobald S."/>
            <person name="Kildgaard S."/>
            <person name="Isbrandt T."/>
            <person name="Kuo A."/>
            <person name="Sato A."/>
            <person name="Lyhne E.K."/>
            <person name="Kogle M.E."/>
            <person name="Wiebenga A."/>
            <person name="Kun R.S."/>
            <person name="Lubbers R.J."/>
            <person name="Makela M.R."/>
            <person name="Barry K."/>
            <person name="Chovatia M."/>
            <person name="Clum A."/>
            <person name="Daum C."/>
            <person name="Haridas S."/>
            <person name="He G."/>
            <person name="LaButti K."/>
            <person name="Lipzen A."/>
            <person name="Riley R."/>
            <person name="Salamov A."/>
            <person name="Simmons B.A."/>
            <person name="Magnuson J.K."/>
            <person name="Henrissat B."/>
            <person name="Mortensen U.H."/>
            <person name="Larsen T.O."/>
            <person name="Devries R.P."/>
            <person name="Grigoriev I.V."/>
            <person name="Machida M."/>
            <person name="Baker S.E."/>
            <person name="Andersen M.R."/>
            <person name="Cantor M.N."/>
            <person name="Hua S.X."/>
        </authorList>
    </citation>
    <scope>NUCLEOTIDE SEQUENCE [LARGE SCALE GENOMIC DNA]</scope>
    <source>
        <strain evidence="1 2">CBS 119388</strain>
    </source>
</reference>
<dbReference type="Proteomes" id="UP000325579">
    <property type="component" value="Unassembled WGS sequence"/>
</dbReference>
<gene>
    <name evidence="1" type="ORF">BDV37DRAFT_188301</name>
</gene>
<dbReference type="EMBL" id="ML736806">
    <property type="protein sequence ID" value="KAE8401055.1"/>
    <property type="molecule type" value="Genomic_DNA"/>
</dbReference>
<proteinExistence type="predicted"/>
<keyword evidence="2" id="KW-1185">Reference proteome</keyword>
<dbReference type="RefSeq" id="XP_031938374.1">
    <property type="nucleotide sequence ID" value="XM_032079619.1"/>
</dbReference>
<protein>
    <submittedName>
        <fullName evidence="1">Uncharacterized protein</fullName>
    </submittedName>
</protein>